<evidence type="ECO:0000313" key="2">
    <source>
        <dbReference type="Proteomes" id="UP000032512"/>
    </source>
</evidence>
<accession>A0A0D6ZBW6</accession>
<protein>
    <submittedName>
        <fullName evidence="1">Uncharacterized protein</fullName>
    </submittedName>
</protein>
<dbReference type="EMBL" id="JXIQ01000066">
    <property type="protein sequence ID" value="KIY22551.1"/>
    <property type="molecule type" value="Genomic_DNA"/>
</dbReference>
<comment type="caution">
    <text evidence="1">The sequence shown here is derived from an EMBL/GenBank/DDBJ whole genome shotgun (WGS) entry which is preliminary data.</text>
</comment>
<organism evidence="1 2">
    <name type="scientific">Mesobacillus subterraneus</name>
    <dbReference type="NCBI Taxonomy" id="285983"/>
    <lineage>
        <taxon>Bacteria</taxon>
        <taxon>Bacillati</taxon>
        <taxon>Bacillota</taxon>
        <taxon>Bacilli</taxon>
        <taxon>Bacillales</taxon>
        <taxon>Bacillaceae</taxon>
        <taxon>Mesobacillus</taxon>
    </lineage>
</organism>
<dbReference type="AlphaFoldDB" id="A0A0D6ZBW6"/>
<name>A0A0D6ZBW6_9BACI</name>
<keyword evidence="2" id="KW-1185">Reference proteome</keyword>
<evidence type="ECO:0000313" key="1">
    <source>
        <dbReference type="EMBL" id="KIY22551.1"/>
    </source>
</evidence>
<sequence length="96" mass="10920">MDRNGLSKGVKYTSLQQVINTIKVESVSSRTKNALIAFVTRWIINGEEDCRESYTPSNYWKLKSEMKKILGVNELLLGDKVLPPLNVISIQKRLPL</sequence>
<dbReference type="Proteomes" id="UP000032512">
    <property type="component" value="Unassembled WGS sequence"/>
</dbReference>
<proteinExistence type="predicted"/>
<gene>
    <name evidence="1" type="ORF">UB32_07985</name>
</gene>
<dbReference type="PATRIC" id="fig|285983.3.peg.105"/>
<reference evidence="1 2" key="1">
    <citation type="submission" date="2015-01" db="EMBL/GenBank/DDBJ databases">
        <title>Draft genome sequences of the supercritical CO2 tolerant bacteria Bacillus subterraneus MITOT1 and Bacillus cereus MIT0214.</title>
        <authorList>
            <person name="Peet K.C."/>
            <person name="Thompson J.R."/>
        </authorList>
    </citation>
    <scope>NUCLEOTIDE SEQUENCE [LARGE SCALE GENOMIC DNA]</scope>
    <source>
        <strain evidence="1 2">MITOT1</strain>
    </source>
</reference>